<dbReference type="AlphaFoldDB" id="A0AAV7NJB6"/>
<dbReference type="EMBL" id="JANPWB010000012">
    <property type="protein sequence ID" value="KAJ1113278.1"/>
    <property type="molecule type" value="Genomic_DNA"/>
</dbReference>
<sequence length="73" mass="7688">TLAVASCLANPRWAFKALPNSAAGAAVCPANSTVRLCTSEAGTGCNGGQEGDLSKPWCPKFEYWTIFFTGLFN</sequence>
<proteinExistence type="predicted"/>
<feature type="non-terminal residue" evidence="1">
    <location>
        <position position="73"/>
    </location>
</feature>
<gene>
    <name evidence="1" type="ORF">NDU88_001532</name>
</gene>
<dbReference type="Proteomes" id="UP001066276">
    <property type="component" value="Chromosome 8"/>
</dbReference>
<comment type="caution">
    <text evidence="1">The sequence shown here is derived from an EMBL/GenBank/DDBJ whole genome shotgun (WGS) entry which is preliminary data.</text>
</comment>
<evidence type="ECO:0000313" key="1">
    <source>
        <dbReference type="EMBL" id="KAJ1113278.1"/>
    </source>
</evidence>
<accession>A0AAV7NJB6</accession>
<organism evidence="1 2">
    <name type="scientific">Pleurodeles waltl</name>
    <name type="common">Iberian ribbed newt</name>
    <dbReference type="NCBI Taxonomy" id="8319"/>
    <lineage>
        <taxon>Eukaryota</taxon>
        <taxon>Metazoa</taxon>
        <taxon>Chordata</taxon>
        <taxon>Craniata</taxon>
        <taxon>Vertebrata</taxon>
        <taxon>Euteleostomi</taxon>
        <taxon>Amphibia</taxon>
        <taxon>Batrachia</taxon>
        <taxon>Caudata</taxon>
        <taxon>Salamandroidea</taxon>
        <taxon>Salamandridae</taxon>
        <taxon>Pleurodelinae</taxon>
        <taxon>Pleurodeles</taxon>
    </lineage>
</organism>
<reference evidence="1" key="1">
    <citation type="journal article" date="2022" name="bioRxiv">
        <title>Sequencing and chromosome-scale assembly of the giantPleurodeles waltlgenome.</title>
        <authorList>
            <person name="Brown T."/>
            <person name="Elewa A."/>
            <person name="Iarovenko S."/>
            <person name="Subramanian E."/>
            <person name="Araus A.J."/>
            <person name="Petzold A."/>
            <person name="Susuki M."/>
            <person name="Suzuki K.-i.T."/>
            <person name="Hayashi T."/>
            <person name="Toyoda A."/>
            <person name="Oliveira C."/>
            <person name="Osipova E."/>
            <person name="Leigh N.D."/>
            <person name="Simon A."/>
            <person name="Yun M.H."/>
        </authorList>
    </citation>
    <scope>NUCLEOTIDE SEQUENCE</scope>
    <source>
        <strain evidence="1">20211129_DDA</strain>
        <tissue evidence="1">Liver</tissue>
    </source>
</reference>
<name>A0AAV7NJB6_PLEWA</name>
<evidence type="ECO:0000313" key="2">
    <source>
        <dbReference type="Proteomes" id="UP001066276"/>
    </source>
</evidence>
<keyword evidence="2" id="KW-1185">Reference proteome</keyword>
<protein>
    <submittedName>
        <fullName evidence="1">Uncharacterized protein</fullName>
    </submittedName>
</protein>
<feature type="non-terminal residue" evidence="1">
    <location>
        <position position="1"/>
    </location>
</feature>